<sequence>MKKTPVRSEDGFAYRVICGPVLTEKGELLKMNSKYAFFVDGDTNKVEVARAIKVIYGVNPVSVRILNVKGKAVRRGRQEGRRKDRKKAIVTLKAGDSISLAESA</sequence>
<proteinExistence type="inferred from homology"/>
<organism evidence="5 6">
    <name type="scientific">Candidatus Uhrbacteria bacterium RIFOXYC2_FULL_47_19</name>
    <dbReference type="NCBI Taxonomy" id="1802424"/>
    <lineage>
        <taxon>Bacteria</taxon>
        <taxon>Candidatus Uhriibacteriota</taxon>
    </lineage>
</organism>
<dbReference type="GO" id="GO:0005840">
    <property type="term" value="C:ribosome"/>
    <property type="evidence" value="ECO:0007669"/>
    <property type="project" value="UniProtKB-KW"/>
</dbReference>
<accession>A0A1F7WGJ1</accession>
<evidence type="ECO:0000256" key="2">
    <source>
        <dbReference type="ARBA" id="ARBA00022980"/>
    </source>
</evidence>
<dbReference type="SUPFAM" id="SSF54189">
    <property type="entry name" value="Ribosomal proteins S24e, L23 and L15e"/>
    <property type="match status" value="1"/>
</dbReference>
<keyword evidence="3 4" id="KW-0687">Ribonucleoprotein</keyword>
<comment type="similarity">
    <text evidence="1 4">Belongs to the universal ribosomal protein uL23 family.</text>
</comment>
<comment type="subunit">
    <text evidence="4">Part of the 50S ribosomal subunit. Contacts protein L29, and trigger factor when it is bound to the ribosome.</text>
</comment>
<dbReference type="GO" id="GO:0003735">
    <property type="term" value="F:structural constituent of ribosome"/>
    <property type="evidence" value="ECO:0007669"/>
    <property type="project" value="InterPro"/>
</dbReference>
<dbReference type="InterPro" id="IPR012678">
    <property type="entry name" value="Ribosomal_uL23/eL15/eS24_sf"/>
</dbReference>
<dbReference type="Proteomes" id="UP000176988">
    <property type="component" value="Unassembled WGS sequence"/>
</dbReference>
<keyword evidence="4" id="KW-0699">rRNA-binding</keyword>
<evidence type="ECO:0000256" key="4">
    <source>
        <dbReference type="HAMAP-Rule" id="MF_01369"/>
    </source>
</evidence>
<dbReference type="InterPro" id="IPR013025">
    <property type="entry name" value="Ribosomal_uL23-like"/>
</dbReference>
<dbReference type="HAMAP" id="MF_01369_B">
    <property type="entry name" value="Ribosomal_uL23_B"/>
    <property type="match status" value="1"/>
</dbReference>
<name>A0A1F7WGJ1_9BACT</name>
<protein>
    <recommendedName>
        <fullName evidence="4">Large ribosomal subunit protein uL23</fullName>
    </recommendedName>
</protein>
<dbReference type="NCBIfam" id="NF004363">
    <property type="entry name" value="PRK05738.2-4"/>
    <property type="match status" value="1"/>
</dbReference>
<dbReference type="AlphaFoldDB" id="A0A1F7WGJ1"/>
<keyword evidence="4" id="KW-0694">RNA-binding</keyword>
<evidence type="ECO:0000313" key="5">
    <source>
        <dbReference type="EMBL" id="OGM01298.1"/>
    </source>
</evidence>
<gene>
    <name evidence="4" type="primary">rplW</name>
    <name evidence="5" type="ORF">A2480_02040</name>
</gene>
<dbReference type="Pfam" id="PF00276">
    <property type="entry name" value="Ribosomal_L23"/>
    <property type="match status" value="1"/>
</dbReference>
<evidence type="ECO:0000313" key="6">
    <source>
        <dbReference type="Proteomes" id="UP000176988"/>
    </source>
</evidence>
<dbReference type="GO" id="GO:0019843">
    <property type="term" value="F:rRNA binding"/>
    <property type="evidence" value="ECO:0007669"/>
    <property type="project" value="UniProtKB-UniRule"/>
</dbReference>
<dbReference type="EMBL" id="MGFG01000010">
    <property type="protein sequence ID" value="OGM01298.1"/>
    <property type="molecule type" value="Genomic_DNA"/>
</dbReference>
<evidence type="ECO:0000256" key="1">
    <source>
        <dbReference type="ARBA" id="ARBA00006700"/>
    </source>
</evidence>
<dbReference type="GO" id="GO:0006412">
    <property type="term" value="P:translation"/>
    <property type="evidence" value="ECO:0007669"/>
    <property type="project" value="UniProtKB-UniRule"/>
</dbReference>
<dbReference type="STRING" id="1802424.A2480_02040"/>
<evidence type="ECO:0000256" key="3">
    <source>
        <dbReference type="ARBA" id="ARBA00023274"/>
    </source>
</evidence>
<keyword evidence="2 4" id="KW-0689">Ribosomal protein</keyword>
<comment type="function">
    <text evidence="4">One of the early assembly proteins it binds 23S rRNA. One of the proteins that surrounds the polypeptide exit tunnel on the outside of the ribosome. Forms the main docking site for trigger factor binding to the ribosome.</text>
</comment>
<dbReference type="GO" id="GO:1990904">
    <property type="term" value="C:ribonucleoprotein complex"/>
    <property type="evidence" value="ECO:0007669"/>
    <property type="project" value="UniProtKB-KW"/>
</dbReference>
<dbReference type="Gene3D" id="3.30.70.330">
    <property type="match status" value="1"/>
</dbReference>
<dbReference type="InterPro" id="IPR012677">
    <property type="entry name" value="Nucleotide-bd_a/b_plait_sf"/>
</dbReference>
<comment type="caution">
    <text evidence="5">The sequence shown here is derived from an EMBL/GenBank/DDBJ whole genome shotgun (WGS) entry which is preliminary data.</text>
</comment>
<reference evidence="5 6" key="1">
    <citation type="journal article" date="2016" name="Nat. Commun.">
        <title>Thousands of microbial genomes shed light on interconnected biogeochemical processes in an aquifer system.</title>
        <authorList>
            <person name="Anantharaman K."/>
            <person name="Brown C.T."/>
            <person name="Hug L.A."/>
            <person name="Sharon I."/>
            <person name="Castelle C.J."/>
            <person name="Probst A.J."/>
            <person name="Thomas B.C."/>
            <person name="Singh A."/>
            <person name="Wilkins M.J."/>
            <person name="Karaoz U."/>
            <person name="Brodie E.L."/>
            <person name="Williams K.H."/>
            <person name="Hubbard S.S."/>
            <person name="Banfield J.F."/>
        </authorList>
    </citation>
    <scope>NUCLEOTIDE SEQUENCE [LARGE SCALE GENOMIC DNA]</scope>
</reference>